<dbReference type="Proteomes" id="UP001446871">
    <property type="component" value="Unassembled WGS sequence"/>
</dbReference>
<sequence length="67" mass="7090">MFGQKPYGQVDFVIPAKPGPAGATFECSNEGTSSYMVSLKQHGIKMNNDAPNTVQLGQMGVDTVEAV</sequence>
<reference evidence="1 2" key="1">
    <citation type="submission" date="2023-01" db="EMBL/GenBank/DDBJ databases">
        <title>Analysis of 21 Apiospora genomes using comparative genomics revels a genus with tremendous synthesis potential of carbohydrate active enzymes and secondary metabolites.</title>
        <authorList>
            <person name="Sorensen T."/>
        </authorList>
    </citation>
    <scope>NUCLEOTIDE SEQUENCE [LARGE SCALE GENOMIC DNA]</scope>
    <source>
        <strain evidence="1 2">CBS 83171</strain>
    </source>
</reference>
<gene>
    <name evidence="1" type="ORF">PG996_000238</name>
</gene>
<accession>A0ABR1WEK5</accession>
<comment type="caution">
    <text evidence="1">The sequence shown here is derived from an EMBL/GenBank/DDBJ whole genome shotgun (WGS) entry which is preliminary data.</text>
</comment>
<proteinExistence type="predicted"/>
<name>A0ABR1WEK5_9PEZI</name>
<organism evidence="1 2">
    <name type="scientific">Apiospora saccharicola</name>
    <dbReference type="NCBI Taxonomy" id="335842"/>
    <lineage>
        <taxon>Eukaryota</taxon>
        <taxon>Fungi</taxon>
        <taxon>Dikarya</taxon>
        <taxon>Ascomycota</taxon>
        <taxon>Pezizomycotina</taxon>
        <taxon>Sordariomycetes</taxon>
        <taxon>Xylariomycetidae</taxon>
        <taxon>Amphisphaeriales</taxon>
        <taxon>Apiosporaceae</taxon>
        <taxon>Apiospora</taxon>
    </lineage>
</organism>
<evidence type="ECO:0000313" key="2">
    <source>
        <dbReference type="Proteomes" id="UP001446871"/>
    </source>
</evidence>
<dbReference type="EMBL" id="JAQQWM010000001">
    <property type="protein sequence ID" value="KAK8081457.1"/>
    <property type="molecule type" value="Genomic_DNA"/>
</dbReference>
<evidence type="ECO:0000313" key="1">
    <source>
        <dbReference type="EMBL" id="KAK8081457.1"/>
    </source>
</evidence>
<keyword evidence="2" id="KW-1185">Reference proteome</keyword>
<protein>
    <submittedName>
        <fullName evidence="1">Uncharacterized protein</fullName>
    </submittedName>
</protein>